<comment type="caution">
    <text evidence="1">The sequence shown here is derived from an EMBL/GenBank/DDBJ whole genome shotgun (WGS) entry which is preliminary data.</text>
</comment>
<organism evidence="1 2">
    <name type="scientific">Actinomadura spongiicola</name>
    <dbReference type="NCBI Taxonomy" id="2303421"/>
    <lineage>
        <taxon>Bacteria</taxon>
        <taxon>Bacillati</taxon>
        <taxon>Actinomycetota</taxon>
        <taxon>Actinomycetes</taxon>
        <taxon>Streptosporangiales</taxon>
        <taxon>Thermomonosporaceae</taxon>
        <taxon>Actinomadura</taxon>
    </lineage>
</organism>
<name>A0A372GM12_9ACTN</name>
<accession>A0A372GM12</accession>
<proteinExistence type="predicted"/>
<keyword evidence="2" id="KW-1185">Reference proteome</keyword>
<protein>
    <submittedName>
        <fullName evidence="1">Uncharacterized protein</fullName>
    </submittedName>
</protein>
<evidence type="ECO:0000313" key="2">
    <source>
        <dbReference type="Proteomes" id="UP000262882"/>
    </source>
</evidence>
<dbReference type="Proteomes" id="UP000262882">
    <property type="component" value="Unassembled WGS sequence"/>
</dbReference>
<dbReference type="EMBL" id="QVNQ01000002">
    <property type="protein sequence ID" value="RFS86411.1"/>
    <property type="molecule type" value="Genomic_DNA"/>
</dbReference>
<evidence type="ECO:0000313" key="1">
    <source>
        <dbReference type="EMBL" id="RFS86411.1"/>
    </source>
</evidence>
<sequence length="147" mass="15903">MKATGALFMCASGQASERSPSFLILMVKDVQAAELICGFPLTVAGSRERFELPVIRGRIVEGAMALVCIGIDPETNEDKCPAVFVDTDTGDFVLVGWTVTDPETLAGVAEHTPVADYETVVRLPARMREIVLQALEVPDVGERPELR</sequence>
<dbReference type="AlphaFoldDB" id="A0A372GM12"/>
<reference evidence="1 2" key="1">
    <citation type="submission" date="2018-08" db="EMBL/GenBank/DDBJ databases">
        <title>Actinomadura spongicola sp. nov., isolated from marine sponge Leucetta chagosensis.</title>
        <authorList>
            <person name="Li L."/>
            <person name="Lin H.W."/>
        </authorList>
    </citation>
    <scope>NUCLEOTIDE SEQUENCE [LARGE SCALE GENOMIC DNA]</scope>
    <source>
        <strain evidence="1 2">LHW52907</strain>
    </source>
</reference>
<gene>
    <name evidence="1" type="ORF">D0T12_07420</name>
</gene>